<feature type="region of interest" description="Disordered" evidence="2">
    <location>
        <begin position="1"/>
        <end position="23"/>
    </location>
</feature>
<dbReference type="AlphaFoldDB" id="A0A7J9SKZ8"/>
<evidence type="ECO:0000256" key="2">
    <source>
        <dbReference type="SAM" id="MobiDB-lite"/>
    </source>
</evidence>
<dbReference type="Pfam" id="PF09137">
    <property type="entry name" value="Glucodextran_N"/>
    <property type="match status" value="1"/>
</dbReference>
<organism evidence="5 6">
    <name type="scientific">Halobellus ruber</name>
    <dbReference type="NCBI Taxonomy" id="2761102"/>
    <lineage>
        <taxon>Archaea</taxon>
        <taxon>Methanobacteriati</taxon>
        <taxon>Methanobacteriota</taxon>
        <taxon>Stenosarchaea group</taxon>
        <taxon>Halobacteria</taxon>
        <taxon>Halobacteriales</taxon>
        <taxon>Haloferacaceae</taxon>
        <taxon>Halobellus</taxon>
    </lineage>
</organism>
<gene>
    <name evidence="5" type="ORF">H5V44_15305</name>
</gene>
<dbReference type="GO" id="GO:0005975">
    <property type="term" value="P:carbohydrate metabolic process"/>
    <property type="evidence" value="ECO:0007669"/>
    <property type="project" value="InterPro"/>
</dbReference>
<dbReference type="EMBL" id="JACKXD010000006">
    <property type="protein sequence ID" value="MBB6647634.1"/>
    <property type="molecule type" value="Genomic_DNA"/>
</dbReference>
<dbReference type="PANTHER" id="PTHR31616">
    <property type="entry name" value="TREHALASE"/>
    <property type="match status" value="1"/>
</dbReference>
<dbReference type="SUPFAM" id="SSF48208">
    <property type="entry name" value="Six-hairpin glycosidases"/>
    <property type="match status" value="1"/>
</dbReference>
<evidence type="ECO:0000313" key="5">
    <source>
        <dbReference type="EMBL" id="MBB6647634.1"/>
    </source>
</evidence>
<keyword evidence="5" id="KW-0378">Hydrolase</keyword>
<evidence type="ECO:0000256" key="1">
    <source>
        <dbReference type="ARBA" id="ARBA00006188"/>
    </source>
</evidence>
<dbReference type="Pfam" id="PF00723">
    <property type="entry name" value="Glyco_hydro_15"/>
    <property type="match status" value="1"/>
</dbReference>
<comment type="similarity">
    <text evidence="1">Belongs to the glycosyl hydrolase 15 family.</text>
</comment>
<dbReference type="InterPro" id="IPR015220">
    <property type="entry name" value="Glucodextranase_N"/>
</dbReference>
<protein>
    <submittedName>
        <fullName evidence="5">Glycoside hydrolase family 15</fullName>
    </submittedName>
</protein>
<dbReference type="PANTHER" id="PTHR31616:SF0">
    <property type="entry name" value="GLUCAN 1,4-ALPHA-GLUCOSIDASE"/>
    <property type="match status" value="1"/>
</dbReference>
<sequence length="685" mass="75360">MVEPTTEFPVPSDKDAITSTPAGQSQHVLVTANRYADNPRTPHQGALIEETSAFRSDVELFYDLHTLVWDADLGETHDVRNDAVASDLGWASPTVPELHLHNEFRFGDGSTGRLDQRLVPSSNQCSLLVRNRAEFDAEHERTLFTVFNLGIKGHDHEDPHAVQAAHVRHEPDCDVLTATDGHRHVAFAQAADGSRRFDGHRVGTAGRASGPGRSAWADIYEENDGWIDDAENGTGNLDAGFGLYADRGESLEWLTAVGFAAGSEANAIAHARDALDAGYEAELASFERAWREWHEGVTNAPTGGAGVDDLYERSLTSLKCAEDHCRAMIAGAFKPTDMTYKFIWPRDQVIIVQALAAAGATAEARQALSWLDRVQITDDGTVDDRGIDRAGTWWQNYYTTGEPHWRALQLDQVGGPIYAHWLLWRETGDDDLLDAHYPMSRRAAAFLLGWDNGYGFPRKHQDPWEEVWGHSTEGSAAAIAGLRCMAEMADATGETEFAAECRDRAAVWADSFDTYCFREGTPYGDHYVTAAEPEGGNPAPDRRPDAAAFMTYWPWNVVEADDPGLVSTVELADDPAWRAEDTPCVGRYPEDRYTPSGGVEDGGWPLCEGYADVVRWQSGVDPDAIEEYVTDHAAEWTTSAGLLPERVDGDGTVAWNSNLQWSQAVYVLLVESYLRGEPYGLAPGE</sequence>
<comment type="caution">
    <text evidence="5">The sequence shown here is derived from an EMBL/GenBank/DDBJ whole genome shotgun (WGS) entry which is preliminary data.</text>
</comment>
<keyword evidence="6" id="KW-1185">Reference proteome</keyword>
<feature type="domain" description="Glucodextranase N-terminal" evidence="4">
    <location>
        <begin position="62"/>
        <end position="294"/>
    </location>
</feature>
<dbReference type="InterPro" id="IPR014718">
    <property type="entry name" value="GH-type_carb-bd"/>
</dbReference>
<dbReference type="RefSeq" id="WP_185194007.1">
    <property type="nucleotide sequence ID" value="NZ_JACKXD010000006.1"/>
</dbReference>
<dbReference type="Gene3D" id="1.50.10.10">
    <property type="match status" value="1"/>
</dbReference>
<dbReference type="SUPFAM" id="SSF74650">
    <property type="entry name" value="Galactose mutarotase-like"/>
    <property type="match status" value="1"/>
</dbReference>
<dbReference type="InterPro" id="IPR012341">
    <property type="entry name" value="6hp_glycosidase-like_sf"/>
</dbReference>
<reference evidence="5 6" key="1">
    <citation type="submission" date="2020-08" db="EMBL/GenBank/DDBJ databases">
        <authorList>
            <person name="Seo M.-J."/>
        </authorList>
    </citation>
    <scope>NUCLEOTIDE SEQUENCE [LARGE SCALE GENOMIC DNA]</scope>
    <source>
        <strain evidence="5 6">MBLA0160</strain>
    </source>
</reference>
<dbReference type="InterPro" id="IPR011613">
    <property type="entry name" value="GH15-like"/>
</dbReference>
<dbReference type="Proteomes" id="UP000546257">
    <property type="component" value="Unassembled WGS sequence"/>
</dbReference>
<accession>A0A7J9SKZ8</accession>
<dbReference type="GO" id="GO:0030246">
    <property type="term" value="F:carbohydrate binding"/>
    <property type="evidence" value="ECO:0007669"/>
    <property type="project" value="InterPro"/>
</dbReference>
<dbReference type="GO" id="GO:0004553">
    <property type="term" value="F:hydrolase activity, hydrolyzing O-glycosyl compounds"/>
    <property type="evidence" value="ECO:0007669"/>
    <property type="project" value="UniProtKB-ARBA"/>
</dbReference>
<evidence type="ECO:0000259" key="4">
    <source>
        <dbReference type="Pfam" id="PF09137"/>
    </source>
</evidence>
<name>A0A7J9SKZ8_9EURY</name>
<feature type="domain" description="GH15-like" evidence="3">
    <location>
        <begin position="310"/>
        <end position="608"/>
    </location>
</feature>
<evidence type="ECO:0000259" key="3">
    <source>
        <dbReference type="Pfam" id="PF00723"/>
    </source>
</evidence>
<evidence type="ECO:0000313" key="6">
    <source>
        <dbReference type="Proteomes" id="UP000546257"/>
    </source>
</evidence>
<proteinExistence type="inferred from homology"/>
<dbReference type="InterPro" id="IPR011013">
    <property type="entry name" value="Gal_mutarotase_sf_dom"/>
</dbReference>
<dbReference type="Gene3D" id="2.70.98.10">
    <property type="match status" value="1"/>
</dbReference>
<dbReference type="InterPro" id="IPR008928">
    <property type="entry name" value="6-hairpin_glycosidase_sf"/>
</dbReference>